<evidence type="ECO:0000313" key="2">
    <source>
        <dbReference type="Proteomes" id="UP000766153"/>
    </source>
</evidence>
<gene>
    <name evidence="1" type="ORF">H3T91_06740</name>
</gene>
<protein>
    <submittedName>
        <fullName evidence="1">Uncharacterized protein</fullName>
    </submittedName>
</protein>
<sequence>MSQLRVARSLGISYKRWLGWQPTPDDPVEWDEYERDWMMALDTYEWAHKCPVCGMDISFCHDRHAVRAAFRGAAVETCFVSEMREKAMASFQESGIVEAPNSQTTRLNPR</sequence>
<proteinExistence type="predicted"/>
<comment type="caution">
    <text evidence="1">The sequence shown here is derived from an EMBL/GenBank/DDBJ whole genome shotgun (WGS) entry which is preliminary data.</text>
</comment>
<dbReference type="EMBL" id="JACFRB010000002">
    <property type="protein sequence ID" value="MBI0106186.1"/>
    <property type="molecule type" value="Genomic_DNA"/>
</dbReference>
<dbReference type="RefSeq" id="WP_198208401.1">
    <property type="nucleotide sequence ID" value="NZ_JACFRB010000002.1"/>
</dbReference>
<evidence type="ECO:0000313" key="1">
    <source>
        <dbReference type="EMBL" id="MBI0106186.1"/>
    </source>
</evidence>
<dbReference type="Proteomes" id="UP000766153">
    <property type="component" value="Unassembled WGS sequence"/>
</dbReference>
<accession>A0ABS0QWR4</accession>
<organism evidence="1 2">
    <name type="scientific">Bifidobacterium polysaccharolyticum</name>
    <dbReference type="NCBI Taxonomy" id="2750967"/>
    <lineage>
        <taxon>Bacteria</taxon>
        <taxon>Bacillati</taxon>
        <taxon>Actinomycetota</taxon>
        <taxon>Actinomycetes</taxon>
        <taxon>Bifidobacteriales</taxon>
        <taxon>Bifidobacteriaceae</taxon>
        <taxon>Bifidobacterium</taxon>
    </lineage>
</organism>
<name>A0ABS0QWR4_9BIFI</name>
<keyword evidence="2" id="KW-1185">Reference proteome</keyword>
<reference evidence="1 2" key="1">
    <citation type="submission" date="2020-07" db="EMBL/GenBank/DDBJ databases">
        <title>Isolated bacteria genomes of Apis mellifera.</title>
        <authorList>
            <person name="Wu J."/>
            <person name="Zheng H."/>
        </authorList>
    </citation>
    <scope>NUCLEOTIDE SEQUENCE [LARGE SCALE GENOMIC DNA]</scope>
    <source>
        <strain evidence="1 2">B14448H7</strain>
    </source>
</reference>